<evidence type="ECO:0000256" key="1">
    <source>
        <dbReference type="SAM" id="MobiDB-lite"/>
    </source>
</evidence>
<reference evidence="3" key="1">
    <citation type="journal article" date="2010" name="Nat. Biotechnol.">
        <title>Draft genome sequence of the oilseed species Ricinus communis.</title>
        <authorList>
            <person name="Chan A.P."/>
            <person name="Crabtree J."/>
            <person name="Zhao Q."/>
            <person name="Lorenzi H."/>
            <person name="Orvis J."/>
            <person name="Puiu D."/>
            <person name="Melake-Berhan A."/>
            <person name="Jones K.M."/>
            <person name="Redman J."/>
            <person name="Chen G."/>
            <person name="Cahoon E.B."/>
            <person name="Gedil M."/>
            <person name="Stanke M."/>
            <person name="Haas B.J."/>
            <person name="Wortman J.R."/>
            <person name="Fraser-Liggett C.M."/>
            <person name="Ravel J."/>
            <person name="Rabinowicz P.D."/>
        </authorList>
    </citation>
    <scope>NUCLEOTIDE SEQUENCE [LARGE SCALE GENOMIC DNA]</scope>
    <source>
        <strain evidence="3">cv. Hale</strain>
    </source>
</reference>
<evidence type="ECO:0000313" key="2">
    <source>
        <dbReference type="EMBL" id="EEF45147.1"/>
    </source>
</evidence>
<dbReference type="InParanoid" id="B9RU28"/>
<sequence length="125" mass="14329">MVNNSNLQTKHNDNQSNNTIEVLKIMRIANSQQKMQLKIMDSKKCYSCQLQRFKPCEEGESGKRYNGESVEVKEEGIAEVKGDSNIRDKSESQSDSSVVSKRRRKKAKSKRREMEVGVKDRGSRC</sequence>
<gene>
    <name evidence="2" type="ORF">RCOM_1460840</name>
</gene>
<organism evidence="2 3">
    <name type="scientific">Ricinus communis</name>
    <name type="common">Castor bean</name>
    <dbReference type="NCBI Taxonomy" id="3988"/>
    <lineage>
        <taxon>Eukaryota</taxon>
        <taxon>Viridiplantae</taxon>
        <taxon>Streptophyta</taxon>
        <taxon>Embryophyta</taxon>
        <taxon>Tracheophyta</taxon>
        <taxon>Spermatophyta</taxon>
        <taxon>Magnoliopsida</taxon>
        <taxon>eudicotyledons</taxon>
        <taxon>Gunneridae</taxon>
        <taxon>Pentapetalae</taxon>
        <taxon>rosids</taxon>
        <taxon>fabids</taxon>
        <taxon>Malpighiales</taxon>
        <taxon>Euphorbiaceae</taxon>
        <taxon>Acalyphoideae</taxon>
        <taxon>Acalypheae</taxon>
        <taxon>Ricinus</taxon>
    </lineage>
</organism>
<dbReference type="EMBL" id="EQ973815">
    <property type="protein sequence ID" value="EEF45147.1"/>
    <property type="molecule type" value="Genomic_DNA"/>
</dbReference>
<feature type="compositionally biased region" description="Basic and acidic residues" evidence="1">
    <location>
        <begin position="75"/>
        <end position="92"/>
    </location>
</feature>
<feature type="region of interest" description="Disordered" evidence="1">
    <location>
        <begin position="75"/>
        <end position="125"/>
    </location>
</feature>
<protein>
    <submittedName>
        <fullName evidence="2">Uncharacterized protein</fullName>
    </submittedName>
</protein>
<feature type="compositionally biased region" description="Basic residues" evidence="1">
    <location>
        <begin position="100"/>
        <end position="111"/>
    </location>
</feature>
<name>B9RU28_RICCO</name>
<proteinExistence type="predicted"/>
<accession>B9RU28</accession>
<keyword evidence="3" id="KW-1185">Reference proteome</keyword>
<dbReference type="AlphaFoldDB" id="B9RU28"/>
<dbReference type="Proteomes" id="UP000008311">
    <property type="component" value="Unassembled WGS sequence"/>
</dbReference>
<feature type="compositionally biased region" description="Basic and acidic residues" evidence="1">
    <location>
        <begin position="112"/>
        <end position="125"/>
    </location>
</feature>
<evidence type="ECO:0000313" key="3">
    <source>
        <dbReference type="Proteomes" id="UP000008311"/>
    </source>
</evidence>